<reference evidence="3" key="1">
    <citation type="submission" date="2015-04" db="UniProtKB">
        <authorList>
            <consortium name="EnsemblPlants"/>
        </authorList>
    </citation>
    <scope>IDENTIFICATION</scope>
</reference>
<dbReference type="Gramene" id="OPUNC03G18750.1">
    <property type="protein sequence ID" value="OPUNC03G18750.1"/>
    <property type="gene ID" value="OPUNC03G18750"/>
</dbReference>
<dbReference type="OMA" id="FQATAIK"/>
<dbReference type="PANTHER" id="PTHR43139:SF68">
    <property type="entry name" value="ALPHA_BETA FOLD FAMILY PROTEIN, PUTATIVE, EXPRESSED-RELATED"/>
    <property type="match status" value="1"/>
</dbReference>
<name>A0A0E0KEI4_ORYPU</name>
<feature type="region of interest" description="Disordered" evidence="1">
    <location>
        <begin position="324"/>
        <end position="363"/>
    </location>
</feature>
<dbReference type="Pfam" id="PF00561">
    <property type="entry name" value="Abhydrolase_1"/>
    <property type="match status" value="2"/>
</dbReference>
<dbReference type="PANTHER" id="PTHR43139">
    <property type="entry name" value="SI:DKEY-122A22.2"/>
    <property type="match status" value="1"/>
</dbReference>
<evidence type="ECO:0000313" key="4">
    <source>
        <dbReference type="Proteomes" id="UP000026962"/>
    </source>
</evidence>
<feature type="domain" description="AB hydrolase-1" evidence="2">
    <location>
        <begin position="71"/>
        <end position="305"/>
    </location>
</feature>
<protein>
    <recommendedName>
        <fullName evidence="2">AB hydrolase-1 domain-containing protein</fullName>
    </recommendedName>
</protein>
<dbReference type="InterPro" id="IPR000639">
    <property type="entry name" value="Epox_hydrolase-like"/>
</dbReference>
<dbReference type="Gene3D" id="3.40.50.1820">
    <property type="entry name" value="alpha/beta hydrolase"/>
    <property type="match status" value="2"/>
</dbReference>
<dbReference type="PRINTS" id="PR00111">
    <property type="entry name" value="ABHYDROLASE"/>
</dbReference>
<dbReference type="GO" id="GO:0003824">
    <property type="term" value="F:catalytic activity"/>
    <property type="evidence" value="ECO:0007669"/>
    <property type="project" value="InterPro"/>
</dbReference>
<dbReference type="EnsemblPlants" id="OPUNC03G18750.1">
    <property type="protein sequence ID" value="OPUNC03G18750.1"/>
    <property type="gene ID" value="OPUNC03G18750"/>
</dbReference>
<dbReference type="PRINTS" id="PR00412">
    <property type="entry name" value="EPOXHYDRLASE"/>
</dbReference>
<reference evidence="3" key="2">
    <citation type="submission" date="2018-05" db="EMBL/GenBank/DDBJ databases">
        <title>OpunRS2 (Oryza punctata Reference Sequence Version 2).</title>
        <authorList>
            <person name="Zhang J."/>
            <person name="Kudrna D."/>
            <person name="Lee S."/>
            <person name="Talag J."/>
            <person name="Welchert J."/>
            <person name="Wing R.A."/>
        </authorList>
    </citation>
    <scope>NUCLEOTIDE SEQUENCE [LARGE SCALE GENOMIC DNA]</scope>
</reference>
<organism evidence="3">
    <name type="scientific">Oryza punctata</name>
    <name type="common">Red rice</name>
    <dbReference type="NCBI Taxonomy" id="4537"/>
    <lineage>
        <taxon>Eukaryota</taxon>
        <taxon>Viridiplantae</taxon>
        <taxon>Streptophyta</taxon>
        <taxon>Embryophyta</taxon>
        <taxon>Tracheophyta</taxon>
        <taxon>Spermatophyta</taxon>
        <taxon>Magnoliopsida</taxon>
        <taxon>Liliopsida</taxon>
        <taxon>Poales</taxon>
        <taxon>Poaceae</taxon>
        <taxon>BOP clade</taxon>
        <taxon>Oryzoideae</taxon>
        <taxon>Oryzeae</taxon>
        <taxon>Oryzinae</taxon>
        <taxon>Oryza</taxon>
    </lineage>
</organism>
<dbReference type="AlphaFoldDB" id="A0A0E0KEI4"/>
<evidence type="ECO:0000313" key="3">
    <source>
        <dbReference type="EnsemblPlants" id="OPUNC03G18750.1"/>
    </source>
</evidence>
<dbReference type="SUPFAM" id="SSF53474">
    <property type="entry name" value="alpha/beta-Hydrolases"/>
    <property type="match status" value="2"/>
</dbReference>
<dbReference type="HOGENOM" id="CLU_011282_0_0_1"/>
<dbReference type="InterPro" id="IPR029058">
    <property type="entry name" value="AB_hydrolase_fold"/>
</dbReference>
<evidence type="ECO:0000256" key="1">
    <source>
        <dbReference type="SAM" id="MobiDB-lite"/>
    </source>
</evidence>
<feature type="domain" description="AB hydrolase-1" evidence="2">
    <location>
        <begin position="417"/>
        <end position="651"/>
    </location>
</feature>
<dbReference type="InterPro" id="IPR052370">
    <property type="entry name" value="Meta-cleavage_hydrolase"/>
</dbReference>
<dbReference type="InterPro" id="IPR000073">
    <property type="entry name" value="AB_hydrolase_1"/>
</dbReference>
<sequence>MASETTAAPGAPAPPRRRPPCVLSFSLARDRFLRRRFISAGLRPFSIRLPSPAGAGTTIHVWAPPRPARRPVLLLHGFGASATWQWASYLRPLLAAGFDPIVPDLLFFGASCTPATDRSEVFQATAIKAAMDAIGVRRFDVVGVSYGGFVGYRMAAMYPEAVERAVMVCAGVCLEESDLAAGLFPVAGVAEAAELLVPSRPADVRRLVHLTFVRPPPIMPSCFLRDYINVMGSDHNQEKTELLHTLINGRKLSDLPKINQPTLIIWGEQDQVFPMELAHRLERHLGENSRLVVIKNAGHAVNLEKDKEVCKNIVDYLREPVSNALNGEKPGVPPHSAGDRVARPNKMASETTAAPGAPAPPRRRPPCVLSFSLARDRFLRRRFISAGLRPFSIRLPSPAGAGTTIHVWAPPRPARRPVLLLHGFGASATWQWASYLRPLLAAGFDPIVPDLLFFGASCTPATDRSEVFQATAIKAAMDAIGVRRFDVVGVSYGGFVGYRMAAMYPEAVERAVMVCAGVCLEESDLAAGLFPVAGVAEAAELLVPSRPADVRRLVHLTFVRPPPIMPSCFLRDYINVMGSDHNQEKTELLHTLINGRKLSDLPKINQPTLIIWGEQDQVFPMELAHRLERHLGENSRLVVIKNAGHAVNLEKDKEVCKNIVDYLREPVSNALNGEKECAAALKVDITDRHEDTA</sequence>
<dbReference type="Proteomes" id="UP000026962">
    <property type="component" value="Chromosome 3"/>
</dbReference>
<dbReference type="STRING" id="4537.A0A0E0KEI4"/>
<proteinExistence type="predicted"/>
<keyword evidence="4" id="KW-1185">Reference proteome</keyword>
<evidence type="ECO:0000259" key="2">
    <source>
        <dbReference type="Pfam" id="PF00561"/>
    </source>
</evidence>
<accession>A0A0E0KEI4</accession>
<dbReference type="eggNOG" id="KOG1454">
    <property type="taxonomic scope" value="Eukaryota"/>
</dbReference>